<name>A0A133YGB0_9FIRM</name>
<evidence type="ECO:0000256" key="4">
    <source>
        <dbReference type="ARBA" id="ARBA00022842"/>
    </source>
</evidence>
<protein>
    <recommendedName>
        <fullName evidence="6">Cation-transporting P-type ATPase C-terminal domain-containing protein</fullName>
    </recommendedName>
</protein>
<keyword evidence="5" id="KW-1133">Transmembrane helix</keyword>
<evidence type="ECO:0000259" key="6">
    <source>
        <dbReference type="Pfam" id="PF00689"/>
    </source>
</evidence>
<gene>
    <name evidence="7" type="ORF">HMPREF1872_00392</name>
</gene>
<evidence type="ECO:0000256" key="1">
    <source>
        <dbReference type="ARBA" id="ARBA00004651"/>
    </source>
</evidence>
<evidence type="ECO:0000256" key="3">
    <source>
        <dbReference type="ARBA" id="ARBA00022553"/>
    </source>
</evidence>
<dbReference type="Pfam" id="PF00689">
    <property type="entry name" value="Cation_ATPase_C"/>
    <property type="match status" value="1"/>
</dbReference>
<keyword evidence="8" id="KW-1185">Reference proteome</keyword>
<keyword evidence="5" id="KW-0472">Membrane</keyword>
<dbReference type="GO" id="GO:0015444">
    <property type="term" value="F:P-type magnesium transporter activity"/>
    <property type="evidence" value="ECO:0007669"/>
    <property type="project" value="InterPro"/>
</dbReference>
<feature type="domain" description="Cation-transporting P-type ATPase C-terminal" evidence="6">
    <location>
        <begin position="6"/>
        <end position="124"/>
    </location>
</feature>
<dbReference type="PRINTS" id="PR01836">
    <property type="entry name" value="MGATPASE"/>
</dbReference>
<keyword evidence="3" id="KW-0597">Phosphoprotein</keyword>
<keyword evidence="5" id="KW-0812">Transmembrane</keyword>
<evidence type="ECO:0000313" key="7">
    <source>
        <dbReference type="EMBL" id="KXB42218.1"/>
    </source>
</evidence>
<reference evidence="8" key="1">
    <citation type="submission" date="2016-01" db="EMBL/GenBank/DDBJ databases">
        <authorList>
            <person name="Mitreva M."/>
            <person name="Pepin K.H."/>
            <person name="Mihindukulasuriya K.A."/>
            <person name="Fulton R."/>
            <person name="Fronick C."/>
            <person name="O'Laughlin M."/>
            <person name="Miner T."/>
            <person name="Herter B."/>
            <person name="Rosa B.A."/>
            <person name="Cordes M."/>
            <person name="Tomlinson C."/>
            <person name="Wollam A."/>
            <person name="Palsikar V.B."/>
            <person name="Mardis E.R."/>
            <person name="Wilson R.K."/>
        </authorList>
    </citation>
    <scope>NUCLEOTIDE SEQUENCE [LARGE SCALE GENOMIC DNA]</scope>
    <source>
        <strain evidence="8">KA00274</strain>
    </source>
</reference>
<dbReference type="InterPro" id="IPR023298">
    <property type="entry name" value="ATPase_P-typ_TM_dom_sf"/>
</dbReference>
<dbReference type="InterPro" id="IPR006415">
    <property type="entry name" value="P-type_ATPase_IIIB"/>
</dbReference>
<dbReference type="AlphaFoldDB" id="A0A133YGB0"/>
<dbReference type="EMBL" id="LSCV01000005">
    <property type="protein sequence ID" value="KXB42218.1"/>
    <property type="molecule type" value="Genomic_DNA"/>
</dbReference>
<keyword evidence="2" id="KW-1003">Cell membrane</keyword>
<comment type="caution">
    <text evidence="7">The sequence shown here is derived from an EMBL/GenBank/DDBJ whole genome shotgun (WGS) entry which is preliminary data.</text>
</comment>
<dbReference type="OrthoDB" id="9814270at2"/>
<evidence type="ECO:0000256" key="2">
    <source>
        <dbReference type="ARBA" id="ARBA00022475"/>
    </source>
</evidence>
<proteinExistence type="predicted"/>
<dbReference type="SUPFAM" id="SSF81665">
    <property type="entry name" value="Calcium ATPase, transmembrane domain M"/>
    <property type="match status" value="1"/>
</dbReference>
<dbReference type="RefSeq" id="WP_066713247.1">
    <property type="nucleotide sequence ID" value="NZ_JARFNM010000001.1"/>
</dbReference>
<dbReference type="InterPro" id="IPR006068">
    <property type="entry name" value="ATPase_P-typ_cation-transptr_C"/>
</dbReference>
<feature type="transmembrane region" description="Helical" evidence="5">
    <location>
        <begin position="104"/>
        <end position="123"/>
    </location>
</feature>
<comment type="subcellular location">
    <subcellularLocation>
        <location evidence="1">Cell membrane</location>
        <topology evidence="1">Multi-pass membrane protein</topology>
    </subcellularLocation>
</comment>
<dbReference type="Proteomes" id="UP000070080">
    <property type="component" value="Unassembled WGS sequence"/>
</dbReference>
<dbReference type="STRING" id="1497955.HMPREF1872_00392"/>
<feature type="transmembrane region" description="Helical" evidence="5">
    <location>
        <begin position="43"/>
        <end position="61"/>
    </location>
</feature>
<organism evidence="7 8">
    <name type="scientific">Amygdalobacter nucleatus</name>
    <dbReference type="NCBI Taxonomy" id="3029274"/>
    <lineage>
        <taxon>Bacteria</taxon>
        <taxon>Bacillati</taxon>
        <taxon>Bacillota</taxon>
        <taxon>Clostridia</taxon>
        <taxon>Eubacteriales</taxon>
        <taxon>Oscillospiraceae</taxon>
        <taxon>Amygdalobacter</taxon>
    </lineage>
</organism>
<accession>A0A133YGB0</accession>
<evidence type="ECO:0000256" key="5">
    <source>
        <dbReference type="SAM" id="Phobius"/>
    </source>
</evidence>
<evidence type="ECO:0000313" key="8">
    <source>
        <dbReference type="Proteomes" id="UP000070080"/>
    </source>
</evidence>
<feature type="transmembrane region" description="Helical" evidence="5">
    <location>
        <begin position="9"/>
        <end position="31"/>
    </location>
</feature>
<dbReference type="Gene3D" id="1.20.1110.10">
    <property type="entry name" value="Calcium-transporting ATPase, transmembrane domain"/>
    <property type="match status" value="1"/>
</dbReference>
<feature type="transmembrane region" description="Helical" evidence="5">
    <location>
        <begin position="73"/>
        <end position="92"/>
    </location>
</feature>
<keyword evidence="4" id="KW-0460">Magnesium</keyword>
<sequence>MDLDFIKKFIFTFGIISSVFDFITFFILLFVFQASPVSLHTAWFVEAVISATLAMLIVRTPRPFVKSKPNQKLFYSIALVDALVVYLPFSPLKDMLGFVEPAPSLLLGIVLIVLAYVLLLELVKQKFYKHNSLQRHFFFLKKFY</sequence>
<dbReference type="GO" id="GO:0005886">
    <property type="term" value="C:plasma membrane"/>
    <property type="evidence" value="ECO:0007669"/>
    <property type="project" value="UniProtKB-SubCell"/>
</dbReference>